<dbReference type="InterPro" id="IPR033659">
    <property type="entry name" value="Ferrochelatase_N"/>
</dbReference>
<reference evidence="14 15" key="1">
    <citation type="submission" date="2024-10" db="EMBL/GenBank/DDBJ databases">
        <title>Updated reference genomes for cyclostephanoid diatoms.</title>
        <authorList>
            <person name="Roberts W.R."/>
            <person name="Alverson A.J."/>
        </authorList>
    </citation>
    <scope>NUCLEOTIDE SEQUENCE [LARGE SCALE GENOMIC DNA]</scope>
    <source>
        <strain evidence="14 15">AJA232-27</strain>
    </source>
</reference>
<gene>
    <name evidence="14" type="ORF">ACHAWU_001079</name>
</gene>
<dbReference type="Gene3D" id="3.30.30.30">
    <property type="match status" value="1"/>
</dbReference>
<evidence type="ECO:0000256" key="3">
    <source>
        <dbReference type="ARBA" id="ARBA00007718"/>
    </source>
</evidence>
<dbReference type="InterPro" id="IPR001015">
    <property type="entry name" value="Ferrochelatase"/>
</dbReference>
<dbReference type="PANTHER" id="PTHR11108">
    <property type="entry name" value="FERROCHELATASE"/>
    <property type="match status" value="1"/>
</dbReference>
<dbReference type="Pfam" id="PF00012">
    <property type="entry name" value="HSP70"/>
    <property type="match status" value="1"/>
</dbReference>
<evidence type="ECO:0000256" key="9">
    <source>
        <dbReference type="ARBA" id="ARBA00023244"/>
    </source>
</evidence>
<evidence type="ECO:0000256" key="6">
    <source>
        <dbReference type="ARBA" id="ARBA00023004"/>
    </source>
</evidence>
<keyword evidence="5" id="KW-0067">ATP-binding</keyword>
<dbReference type="AlphaFoldDB" id="A0ABD3MH69"/>
<dbReference type="InterPro" id="IPR033644">
    <property type="entry name" value="Ferrochelatase_C"/>
</dbReference>
<comment type="similarity">
    <text evidence="3 12">Belongs to the ferrochelatase family.</text>
</comment>
<evidence type="ECO:0000256" key="11">
    <source>
        <dbReference type="ARBA" id="ARBA00049380"/>
    </source>
</evidence>
<evidence type="ECO:0000256" key="8">
    <source>
        <dbReference type="ARBA" id="ARBA00023239"/>
    </source>
</evidence>
<keyword evidence="8" id="KW-0456">Lyase</keyword>
<accession>A0ABD3MH69</accession>
<dbReference type="Proteomes" id="UP001530293">
    <property type="component" value="Unassembled WGS sequence"/>
</dbReference>
<dbReference type="PROSITE" id="PS00534">
    <property type="entry name" value="FERROCHELATASE"/>
    <property type="match status" value="1"/>
</dbReference>
<comment type="subcellular location">
    <subcellularLocation>
        <location evidence="1">Plastid</location>
        <location evidence="1">Chloroplast</location>
    </subcellularLocation>
</comment>
<dbReference type="PANTHER" id="PTHR11108:SF1">
    <property type="entry name" value="FERROCHELATASE, MITOCHONDRIAL"/>
    <property type="match status" value="1"/>
</dbReference>
<comment type="pathway">
    <text evidence="2">Porphyrin-containing compound metabolism; protoheme biosynthesis; protoheme from protoporphyrin-IX: step 1/1.</text>
</comment>
<feature type="chain" id="PRO_5044745114" description="protoporphyrin ferrochelatase" evidence="13">
    <location>
        <begin position="23"/>
        <end position="1045"/>
    </location>
</feature>
<keyword evidence="9" id="KW-0627">Porphyrin biosynthesis</keyword>
<comment type="caution">
    <text evidence="14">The sequence shown here is derived from an EMBL/GenBank/DDBJ whole genome shotgun (WGS) entry which is preliminary data.</text>
</comment>
<dbReference type="GO" id="GO:0004325">
    <property type="term" value="F:ferrochelatase activity"/>
    <property type="evidence" value="ECO:0007669"/>
    <property type="project" value="UniProtKB-EC"/>
</dbReference>
<evidence type="ECO:0000256" key="2">
    <source>
        <dbReference type="ARBA" id="ARBA00004943"/>
    </source>
</evidence>
<keyword evidence="13" id="KW-0732">Signal</keyword>
<protein>
    <recommendedName>
        <fullName evidence="10">protoporphyrin ferrochelatase</fullName>
        <ecNumber evidence="10">4.98.1.1</ecNumber>
    </recommendedName>
</protein>
<dbReference type="InterPro" id="IPR019772">
    <property type="entry name" value="Ferrochelatase_AS"/>
</dbReference>
<keyword evidence="7" id="KW-0350">Heme biosynthesis</keyword>
<dbReference type="CDD" id="cd00419">
    <property type="entry name" value="Ferrochelatase_C"/>
    <property type="match status" value="1"/>
</dbReference>
<evidence type="ECO:0000256" key="12">
    <source>
        <dbReference type="RuleBase" id="RU004185"/>
    </source>
</evidence>
<dbReference type="Gene3D" id="3.90.640.10">
    <property type="entry name" value="Actin, Chain A, domain 4"/>
    <property type="match status" value="1"/>
</dbReference>
<keyword evidence="15" id="KW-1185">Reference proteome</keyword>
<evidence type="ECO:0000256" key="5">
    <source>
        <dbReference type="ARBA" id="ARBA00022840"/>
    </source>
</evidence>
<keyword evidence="6" id="KW-0408">Iron</keyword>
<dbReference type="GO" id="GO:0009507">
    <property type="term" value="C:chloroplast"/>
    <property type="evidence" value="ECO:0007669"/>
    <property type="project" value="UniProtKB-SubCell"/>
</dbReference>
<dbReference type="EMBL" id="JALLBG020000130">
    <property type="protein sequence ID" value="KAL3762932.1"/>
    <property type="molecule type" value="Genomic_DNA"/>
</dbReference>
<feature type="signal peptide" evidence="13">
    <location>
        <begin position="1"/>
        <end position="22"/>
    </location>
</feature>
<evidence type="ECO:0000313" key="15">
    <source>
        <dbReference type="Proteomes" id="UP001530293"/>
    </source>
</evidence>
<evidence type="ECO:0000256" key="4">
    <source>
        <dbReference type="ARBA" id="ARBA00022741"/>
    </source>
</evidence>
<sequence length="1045" mass="112405">MIIKWSRFIATLLLINSRDAVGFMCQPSHNIVGSGKSGNSQSRTKLETATALSLGDSISNTPWSPNNNNDNTIEDVMADPKVGVLLLNLGGPETGKDVEGFLYNLFADPDIIRLPPFLAPLQSLVALIISKRRAPKSREAYDSIGGGSPILQYTRAQADLMAKSLKERYGIDAKTYIGMRYWYPFTEEALDKIREDGINALVILPMYPQFSISTSGSSLRVLQEEFAKKSDLYGPQKMFHTVVPSWYDRPGYVKSVASLIQKELDSFTPEEIAEGTSDKQPIPKHVLFSAHGVPASYIEAGDPYKAQIEDCVERIKALLPSEEEGVKVHLSFQSRVGPVEWLRPYTDDVLPALGEQGVKNLVVVPISFVSEHIETLEEIDIEYRELALESGITNWRRSPALNTDATFIDDVADLVAEALNEPSQSITEACVANNVGNLALESVSNQMEISSAGVGGVGYDDDLAARARLRRAPTTLTMSKPTELIPVGIDLGSLHARVAIGNLAQKKNFGEGLVDTVPLPDVISNAQGSRYTLALVGLDNVEADAEETRHIFGEAARRALARENKPPISKDPSSTVRELVRSGSSISEEEVAAEKTANAAAFFSHLTDLACDASSSHPSNLRTVVSVPVASTPEEQIAIVDAVESGVTNALFARLSSKEAKLQRKKGDEEDPFVMAIITDPAAVCIAHGLTETENSGTIDFAAAKAETTSLNWKHALVIDWGASGLTATHVSRVSSNSSLISIVKHVTETSCSGTAIVTALAAHCASMFERKNRVSGVLDSKKSYHRLELACESAVRTLSRAPTVTVAVDGLFEGIDMNVPISKPRFDMLMSGILQKAENLLQTFAGEESVEFDVVLLAGNVCDMPSASNLIRTKLFPNAKIGRGDVPPDEAIAIGCARHAASLLACDTHYKHGGKRVEGDGIGPATRKVKACPITIGICLIDNAKVNGDVDKIMSEKSIPVIEKGQPLPANVTKTITCYNGDDSWMSNSYVAIVQMQDGESGKCKLIGKIESIPSEDKSFELTIELSSAGKLSLSVNGGPSATL</sequence>
<dbReference type="HAMAP" id="MF_00323">
    <property type="entry name" value="Ferrochelatase"/>
    <property type="match status" value="1"/>
</dbReference>
<evidence type="ECO:0000256" key="13">
    <source>
        <dbReference type="SAM" id="SignalP"/>
    </source>
</evidence>
<dbReference type="EC" id="4.98.1.1" evidence="10"/>
<dbReference type="GO" id="GO:0005524">
    <property type="term" value="F:ATP binding"/>
    <property type="evidence" value="ECO:0007669"/>
    <property type="project" value="UniProtKB-KW"/>
</dbReference>
<evidence type="ECO:0000313" key="14">
    <source>
        <dbReference type="EMBL" id="KAL3762932.1"/>
    </source>
</evidence>
<name>A0ABD3MH69_9STRA</name>
<dbReference type="Gene3D" id="3.40.50.1400">
    <property type="match status" value="2"/>
</dbReference>
<keyword evidence="4" id="KW-0547">Nucleotide-binding</keyword>
<dbReference type="FunFam" id="3.40.50.1400:FF:000006">
    <property type="entry name" value="Ferrochelatase"/>
    <property type="match status" value="1"/>
</dbReference>
<proteinExistence type="inferred from homology"/>
<dbReference type="Pfam" id="PF00762">
    <property type="entry name" value="Ferrochelatase"/>
    <property type="match status" value="1"/>
</dbReference>
<evidence type="ECO:0000256" key="1">
    <source>
        <dbReference type="ARBA" id="ARBA00004229"/>
    </source>
</evidence>
<comment type="catalytic activity">
    <reaction evidence="11">
        <text>heme b + 2 H(+) = protoporphyrin IX + Fe(2+)</text>
        <dbReference type="Rhea" id="RHEA:22584"/>
        <dbReference type="ChEBI" id="CHEBI:15378"/>
        <dbReference type="ChEBI" id="CHEBI:29033"/>
        <dbReference type="ChEBI" id="CHEBI:57306"/>
        <dbReference type="ChEBI" id="CHEBI:60344"/>
        <dbReference type="EC" id="4.98.1.1"/>
    </reaction>
</comment>
<dbReference type="InterPro" id="IPR013126">
    <property type="entry name" value="Hsp_70_fam"/>
</dbReference>
<dbReference type="NCBIfam" id="TIGR00109">
    <property type="entry name" value="hemH"/>
    <property type="match status" value="1"/>
</dbReference>
<dbReference type="InterPro" id="IPR043129">
    <property type="entry name" value="ATPase_NBD"/>
</dbReference>
<dbReference type="GO" id="GO:0006783">
    <property type="term" value="P:heme biosynthetic process"/>
    <property type="evidence" value="ECO:0007669"/>
    <property type="project" value="UniProtKB-KW"/>
</dbReference>
<dbReference type="SUPFAM" id="SSF53800">
    <property type="entry name" value="Chelatase"/>
    <property type="match status" value="1"/>
</dbReference>
<evidence type="ECO:0000256" key="10">
    <source>
        <dbReference type="ARBA" id="ARBA00034332"/>
    </source>
</evidence>
<dbReference type="CDD" id="cd03411">
    <property type="entry name" value="Ferrochelatase_N"/>
    <property type="match status" value="1"/>
</dbReference>
<dbReference type="Gene3D" id="3.30.420.40">
    <property type="match status" value="2"/>
</dbReference>
<evidence type="ECO:0000256" key="7">
    <source>
        <dbReference type="ARBA" id="ARBA00023133"/>
    </source>
</evidence>
<organism evidence="14 15">
    <name type="scientific">Discostella pseudostelligera</name>
    <dbReference type="NCBI Taxonomy" id="259834"/>
    <lineage>
        <taxon>Eukaryota</taxon>
        <taxon>Sar</taxon>
        <taxon>Stramenopiles</taxon>
        <taxon>Ochrophyta</taxon>
        <taxon>Bacillariophyta</taxon>
        <taxon>Coscinodiscophyceae</taxon>
        <taxon>Thalassiosirophycidae</taxon>
        <taxon>Stephanodiscales</taxon>
        <taxon>Stephanodiscaceae</taxon>
        <taxon>Discostella</taxon>
    </lineage>
</organism>
<dbReference type="SUPFAM" id="SSF53067">
    <property type="entry name" value="Actin-like ATPase domain"/>
    <property type="match status" value="1"/>
</dbReference>